<protein>
    <submittedName>
        <fullName evidence="2">Rrf2 family transcriptional regulator</fullName>
    </submittedName>
</protein>
<dbReference type="RefSeq" id="WP_367771935.1">
    <property type="nucleotide sequence ID" value="NZ_JBFNXR010000021.1"/>
</dbReference>
<comment type="caution">
    <text evidence="2">The sequence shown here is derived from an EMBL/GenBank/DDBJ whole genome shotgun (WGS) entry which is preliminary data.</text>
</comment>
<keyword evidence="3" id="KW-1185">Reference proteome</keyword>
<dbReference type="SUPFAM" id="SSF46785">
    <property type="entry name" value="Winged helix' DNA-binding domain"/>
    <property type="match status" value="1"/>
</dbReference>
<evidence type="ECO:0000313" key="3">
    <source>
        <dbReference type="Proteomes" id="UP001556118"/>
    </source>
</evidence>
<evidence type="ECO:0000313" key="2">
    <source>
        <dbReference type="EMBL" id="MEW9855005.1"/>
    </source>
</evidence>
<dbReference type="InterPro" id="IPR036388">
    <property type="entry name" value="WH-like_DNA-bd_sf"/>
</dbReference>
<reference evidence="2 3" key="1">
    <citation type="submission" date="2024-06" db="EMBL/GenBank/DDBJ databases">
        <title>Novosphingobium rhizovicinus M1R2S20.</title>
        <authorList>
            <person name="Sun J.-Q."/>
        </authorList>
    </citation>
    <scope>NUCLEOTIDE SEQUENCE [LARGE SCALE GENOMIC DNA]</scope>
    <source>
        <strain evidence="2 3">M1R2S20</strain>
    </source>
</reference>
<dbReference type="PROSITE" id="PS51197">
    <property type="entry name" value="HTH_RRF2_2"/>
    <property type="match status" value="1"/>
</dbReference>
<sequence>MQLTQHTDYGLRLLIVLARAGGEPVALTQFAAEQGLSYHHVAKVAQKLGREGFIVSHRGRSGGVSLARPAEDVTVGQVVRTLESGMRIADCSGCALRADCGTSSLLARALAAFMEVLDGATLAEAAKAGNAHMPWALVPA</sequence>
<proteinExistence type="predicted"/>
<dbReference type="EMBL" id="JBFNXR010000021">
    <property type="protein sequence ID" value="MEW9855005.1"/>
    <property type="molecule type" value="Genomic_DNA"/>
</dbReference>
<evidence type="ECO:0000256" key="1">
    <source>
        <dbReference type="ARBA" id="ARBA00023125"/>
    </source>
</evidence>
<dbReference type="PANTHER" id="PTHR33221:SF4">
    <property type="entry name" value="HTH-TYPE TRANSCRIPTIONAL REPRESSOR NSRR"/>
    <property type="match status" value="1"/>
</dbReference>
<dbReference type="Pfam" id="PF02082">
    <property type="entry name" value="Rrf2"/>
    <property type="match status" value="1"/>
</dbReference>
<accession>A0ABV3RC01</accession>
<dbReference type="PANTHER" id="PTHR33221">
    <property type="entry name" value="WINGED HELIX-TURN-HELIX TRANSCRIPTIONAL REGULATOR, RRF2 FAMILY"/>
    <property type="match status" value="1"/>
</dbReference>
<dbReference type="InterPro" id="IPR000944">
    <property type="entry name" value="Tscrpt_reg_Rrf2"/>
</dbReference>
<keyword evidence="1" id="KW-0238">DNA-binding</keyword>
<name>A0ABV3RC01_9SPHN</name>
<dbReference type="Proteomes" id="UP001556118">
    <property type="component" value="Unassembled WGS sequence"/>
</dbReference>
<dbReference type="InterPro" id="IPR036390">
    <property type="entry name" value="WH_DNA-bd_sf"/>
</dbReference>
<dbReference type="NCBIfam" id="TIGR00738">
    <property type="entry name" value="rrf2_super"/>
    <property type="match status" value="1"/>
</dbReference>
<dbReference type="Gene3D" id="1.10.10.10">
    <property type="entry name" value="Winged helix-like DNA-binding domain superfamily/Winged helix DNA-binding domain"/>
    <property type="match status" value="1"/>
</dbReference>
<gene>
    <name evidence="2" type="ORF">ABUH87_07395</name>
</gene>
<organism evidence="2 3">
    <name type="scientific">Novosphingobium rhizovicinum</name>
    <dbReference type="NCBI Taxonomy" id="3228928"/>
    <lineage>
        <taxon>Bacteria</taxon>
        <taxon>Pseudomonadati</taxon>
        <taxon>Pseudomonadota</taxon>
        <taxon>Alphaproteobacteria</taxon>
        <taxon>Sphingomonadales</taxon>
        <taxon>Sphingomonadaceae</taxon>
        <taxon>Novosphingobium</taxon>
    </lineage>
</organism>